<dbReference type="Proteomes" id="UP000018001">
    <property type="component" value="Unassembled WGS sequence"/>
</dbReference>
<dbReference type="SUPFAM" id="SSF51695">
    <property type="entry name" value="PLC-like phosphodiesterases"/>
    <property type="match status" value="1"/>
</dbReference>
<dbReference type="InterPro" id="IPR017946">
    <property type="entry name" value="PLC-like_Pdiesterase_TIM-brl"/>
</dbReference>
<dbReference type="CDD" id="cd08570">
    <property type="entry name" value="GDPD_YPL206cp_fungi"/>
    <property type="match status" value="1"/>
</dbReference>
<proteinExistence type="predicted"/>
<evidence type="ECO:0000256" key="2">
    <source>
        <dbReference type="SAM" id="Phobius"/>
    </source>
</evidence>
<dbReference type="GO" id="GO:0006629">
    <property type="term" value="P:lipid metabolic process"/>
    <property type="evidence" value="ECO:0007669"/>
    <property type="project" value="InterPro"/>
</dbReference>
<accession>V5FS92</accession>
<evidence type="ECO:0000313" key="4">
    <source>
        <dbReference type="EMBL" id="GAD91467.1"/>
    </source>
</evidence>
<protein>
    <submittedName>
        <fullName evidence="4">Glycerophosphoryl diester phosphodiesterase, putative</fullName>
    </submittedName>
</protein>
<dbReference type="eggNOG" id="KOG2258">
    <property type="taxonomic scope" value="Eukaryota"/>
</dbReference>
<dbReference type="InterPro" id="IPR030395">
    <property type="entry name" value="GP_PDE_dom"/>
</dbReference>
<keyword evidence="2" id="KW-0472">Membrane</keyword>
<keyword evidence="5" id="KW-1185">Reference proteome</keyword>
<comment type="caution">
    <text evidence="4">The sequence shown here is derived from an EMBL/GenBank/DDBJ whole genome shotgun (WGS) entry which is preliminary data.</text>
</comment>
<dbReference type="PANTHER" id="PTHR43805">
    <property type="entry name" value="GLYCEROPHOSPHORYL DIESTER PHOSPHODIESTERASE"/>
    <property type="match status" value="1"/>
</dbReference>
<dbReference type="OrthoDB" id="1058301at2759"/>
<dbReference type="PROSITE" id="PS51704">
    <property type="entry name" value="GP_PDE"/>
    <property type="match status" value="1"/>
</dbReference>
<dbReference type="HOGENOM" id="CLU_030006_1_2_1"/>
<dbReference type="InParanoid" id="V5FS92"/>
<dbReference type="PANTHER" id="PTHR43805:SF1">
    <property type="entry name" value="GP-PDE DOMAIN-CONTAINING PROTEIN"/>
    <property type="match status" value="1"/>
</dbReference>
<evidence type="ECO:0000256" key="1">
    <source>
        <dbReference type="SAM" id="MobiDB-lite"/>
    </source>
</evidence>
<gene>
    <name evidence="4" type="ORF">PVAR5_0037</name>
</gene>
<feature type="transmembrane region" description="Helical" evidence="2">
    <location>
        <begin position="316"/>
        <end position="333"/>
    </location>
</feature>
<feature type="domain" description="GP-PDE" evidence="3">
    <location>
        <begin position="36"/>
        <end position="298"/>
    </location>
</feature>
<evidence type="ECO:0000259" key="3">
    <source>
        <dbReference type="PROSITE" id="PS51704"/>
    </source>
</evidence>
<dbReference type="FunCoup" id="V5FS92">
    <property type="interactions" value="104"/>
</dbReference>
<evidence type="ECO:0000313" key="5">
    <source>
        <dbReference type="Proteomes" id="UP000018001"/>
    </source>
</evidence>
<keyword evidence="2" id="KW-0812">Transmembrane</keyword>
<name>V5FS92_BYSSN</name>
<dbReference type="EMBL" id="BAUL01000001">
    <property type="protein sequence ID" value="GAD91467.1"/>
    <property type="molecule type" value="Genomic_DNA"/>
</dbReference>
<sequence length="351" mass="40525">MADSTPLLSQMKMETKTETPQSSFTFAKDTPYGRRPQAIAHRGYKATYPENTMSAFKGAVDVGTHAIETDLRLTKDGVVVLSHDATLTRCFGKDEQLADCNWDYIKTLRTLKEPHEQMPRLKDLLEYLATPGLEDIWVLLDVKLLVPSLAEILTRNKAVQTKLDGYVDDLFRSIATTLADVKPSPSRPWNQRVLVGCWAAKYLPLCAKYLPEYPITHIGFNVDYARQFLKVPRVNVNMFQMLLVGPRGRTLLREVKTQKADRSILLWTVNEESWMKWSIRQEVDGVITDDPKKYLEVCQSYNESEKLRHSWKSWKAVFQIHIMALVFGFLFRLKHGLWVDVKKVRKYLERA</sequence>
<dbReference type="GO" id="GO:0008081">
    <property type="term" value="F:phosphoric diester hydrolase activity"/>
    <property type="evidence" value="ECO:0007669"/>
    <property type="project" value="InterPro"/>
</dbReference>
<dbReference type="Gene3D" id="3.20.20.190">
    <property type="entry name" value="Phosphatidylinositol (PI) phosphodiesterase"/>
    <property type="match status" value="1"/>
</dbReference>
<dbReference type="AlphaFoldDB" id="V5FS92"/>
<feature type="region of interest" description="Disordered" evidence="1">
    <location>
        <begin position="1"/>
        <end position="30"/>
    </location>
</feature>
<keyword evidence="2" id="KW-1133">Transmembrane helix</keyword>
<organism evidence="4 5">
    <name type="scientific">Byssochlamys spectabilis (strain No. 5 / NBRC 109023)</name>
    <name type="common">Paecilomyces variotii</name>
    <dbReference type="NCBI Taxonomy" id="1356009"/>
    <lineage>
        <taxon>Eukaryota</taxon>
        <taxon>Fungi</taxon>
        <taxon>Dikarya</taxon>
        <taxon>Ascomycota</taxon>
        <taxon>Pezizomycotina</taxon>
        <taxon>Eurotiomycetes</taxon>
        <taxon>Eurotiomycetidae</taxon>
        <taxon>Eurotiales</taxon>
        <taxon>Thermoascaceae</taxon>
        <taxon>Paecilomyces</taxon>
    </lineage>
</organism>
<dbReference type="Pfam" id="PF03009">
    <property type="entry name" value="GDPD"/>
    <property type="match status" value="1"/>
</dbReference>
<reference evidence="5" key="1">
    <citation type="journal article" date="2014" name="Genome Announc.">
        <title>Draft genome sequence of the formaldehyde-resistant fungus Byssochlamys spectabilis No. 5 (anamorph Paecilomyces variotii No. 5) (NBRC109023).</title>
        <authorList>
            <person name="Oka T."/>
            <person name="Ekino K."/>
            <person name="Fukuda K."/>
            <person name="Nomura Y."/>
        </authorList>
    </citation>
    <scope>NUCLEOTIDE SEQUENCE [LARGE SCALE GENOMIC DNA]</scope>
    <source>
        <strain evidence="5">No. 5 / NBRC 109023</strain>
    </source>
</reference>